<dbReference type="Proteomes" id="UP001630127">
    <property type="component" value="Unassembled WGS sequence"/>
</dbReference>
<evidence type="ECO:0000313" key="2">
    <source>
        <dbReference type="Proteomes" id="UP001630127"/>
    </source>
</evidence>
<reference evidence="1 2" key="1">
    <citation type="submission" date="2024-11" db="EMBL/GenBank/DDBJ databases">
        <title>A near-complete genome assembly of Cinchona calisaya.</title>
        <authorList>
            <person name="Lian D.C."/>
            <person name="Zhao X.W."/>
            <person name="Wei L."/>
        </authorList>
    </citation>
    <scope>NUCLEOTIDE SEQUENCE [LARGE SCALE GENOMIC DNA]</scope>
    <source>
        <tissue evidence="1">Nenye</tissue>
    </source>
</reference>
<name>A0ABD3AU61_9GENT</name>
<gene>
    <name evidence="1" type="ORF">ACH5RR_003164</name>
</gene>
<dbReference type="EMBL" id="JBJUIK010000002">
    <property type="protein sequence ID" value="KAL3534703.1"/>
    <property type="molecule type" value="Genomic_DNA"/>
</dbReference>
<dbReference type="PANTHER" id="PTHR33116">
    <property type="entry name" value="REVERSE TRANSCRIPTASE ZINC-BINDING DOMAIN-CONTAINING PROTEIN-RELATED-RELATED"/>
    <property type="match status" value="1"/>
</dbReference>
<evidence type="ECO:0008006" key="3">
    <source>
        <dbReference type="Google" id="ProtNLM"/>
    </source>
</evidence>
<evidence type="ECO:0000313" key="1">
    <source>
        <dbReference type="EMBL" id="KAL3534703.1"/>
    </source>
</evidence>
<dbReference type="AlphaFoldDB" id="A0ABD3AU61"/>
<accession>A0ABD3AU61</accession>
<keyword evidence="2" id="KW-1185">Reference proteome</keyword>
<comment type="caution">
    <text evidence="1">The sequence shown here is derived from an EMBL/GenBank/DDBJ whole genome shotgun (WGS) entry which is preliminary data.</text>
</comment>
<proteinExistence type="predicted"/>
<protein>
    <recommendedName>
        <fullName evidence="3">Reverse transcriptase</fullName>
    </recommendedName>
</protein>
<dbReference type="PANTHER" id="PTHR33116:SF86">
    <property type="entry name" value="REVERSE TRANSCRIPTASE DOMAIN-CONTAINING PROTEIN"/>
    <property type="match status" value="1"/>
</dbReference>
<sequence length="236" mass="27502">MSRGGPVISHLLFVDDSFLFCKATKEEVLEIKRIIHKYEQVSGQQVNMEKSSIMFSRNTDEELKKEISDLLREVQVVSQGEYLGLPMVITRAKNQVFRFIREKAAKKFQNWKGSFLRQAGKEVLLKSVVMALPNYTISYFRLPKGMCKELSKMMARFWWGSKEGEKKTHWVKWSKRTEPKCNVGLGIRDISCFNSVELAKQLWRFISHPNILDSLLHLRGDLSLVRRHDGCYKRKG</sequence>
<organism evidence="1 2">
    <name type="scientific">Cinchona calisaya</name>
    <dbReference type="NCBI Taxonomy" id="153742"/>
    <lineage>
        <taxon>Eukaryota</taxon>
        <taxon>Viridiplantae</taxon>
        <taxon>Streptophyta</taxon>
        <taxon>Embryophyta</taxon>
        <taxon>Tracheophyta</taxon>
        <taxon>Spermatophyta</taxon>
        <taxon>Magnoliopsida</taxon>
        <taxon>eudicotyledons</taxon>
        <taxon>Gunneridae</taxon>
        <taxon>Pentapetalae</taxon>
        <taxon>asterids</taxon>
        <taxon>lamiids</taxon>
        <taxon>Gentianales</taxon>
        <taxon>Rubiaceae</taxon>
        <taxon>Cinchonoideae</taxon>
        <taxon>Cinchoneae</taxon>
        <taxon>Cinchona</taxon>
    </lineage>
</organism>